<dbReference type="AlphaFoldDB" id="A0A4R6UCC2"/>
<dbReference type="GO" id="GO:0004252">
    <property type="term" value="F:serine-type endopeptidase activity"/>
    <property type="evidence" value="ECO:0007669"/>
    <property type="project" value="InterPro"/>
</dbReference>
<dbReference type="Gene3D" id="2.10.109.10">
    <property type="entry name" value="Umud Fragment, subunit A"/>
    <property type="match status" value="1"/>
</dbReference>
<dbReference type="SUPFAM" id="SSF51306">
    <property type="entry name" value="LexA/Signal peptidase"/>
    <property type="match status" value="1"/>
</dbReference>
<evidence type="ECO:0000256" key="10">
    <source>
        <dbReference type="ARBA" id="ARBA00023136"/>
    </source>
</evidence>
<dbReference type="PROSITE" id="PS00761">
    <property type="entry name" value="SPASE_I_3"/>
    <property type="match status" value="1"/>
</dbReference>
<dbReference type="OrthoDB" id="9802919at2"/>
<evidence type="ECO:0000256" key="8">
    <source>
        <dbReference type="ARBA" id="ARBA00022801"/>
    </source>
</evidence>
<evidence type="ECO:0000256" key="1">
    <source>
        <dbReference type="ARBA" id="ARBA00000677"/>
    </source>
</evidence>
<dbReference type="GO" id="GO:0005886">
    <property type="term" value="C:plasma membrane"/>
    <property type="evidence" value="ECO:0007669"/>
    <property type="project" value="UniProtKB-SubCell"/>
</dbReference>
<dbReference type="FunFam" id="2.10.109.10:FF:000008">
    <property type="entry name" value="Signal peptidase I"/>
    <property type="match status" value="1"/>
</dbReference>
<keyword evidence="9 12" id="KW-1133">Transmembrane helix</keyword>
<keyword evidence="10 12" id="KW-0472">Membrane</keyword>
<dbReference type="EC" id="3.4.21.89" evidence="4 12"/>
<dbReference type="Proteomes" id="UP000295632">
    <property type="component" value="Unassembled WGS sequence"/>
</dbReference>
<keyword evidence="16" id="KW-1185">Reference proteome</keyword>
<evidence type="ECO:0000256" key="9">
    <source>
        <dbReference type="ARBA" id="ARBA00022989"/>
    </source>
</evidence>
<dbReference type="PANTHER" id="PTHR43390:SF8">
    <property type="entry name" value="SIGNAL PEPTIDASE I"/>
    <property type="match status" value="1"/>
</dbReference>
<comment type="caution">
    <text evidence="15">The sequence shown here is derived from an EMBL/GenBank/DDBJ whole genome shotgun (WGS) entry which is preliminary data.</text>
</comment>
<dbReference type="EMBL" id="SNYJ01000002">
    <property type="protein sequence ID" value="TDQ42405.1"/>
    <property type="molecule type" value="Genomic_DNA"/>
</dbReference>
<comment type="catalytic activity">
    <reaction evidence="1 12">
        <text>Cleavage of hydrophobic, N-terminal signal or leader sequences from secreted and periplasmic proteins.</text>
        <dbReference type="EC" id="3.4.21.89"/>
    </reaction>
</comment>
<dbReference type="InterPro" id="IPR019533">
    <property type="entry name" value="Peptidase_S26"/>
</dbReference>
<dbReference type="Pfam" id="PF10502">
    <property type="entry name" value="Peptidase_S26"/>
    <property type="match status" value="1"/>
</dbReference>
<dbReference type="PROSITE" id="PS00501">
    <property type="entry name" value="SPASE_I_1"/>
    <property type="match status" value="1"/>
</dbReference>
<comment type="similarity">
    <text evidence="3 13">Belongs to the peptidase S26 family.</text>
</comment>
<proteinExistence type="inferred from homology"/>
<feature type="transmembrane region" description="Helical" evidence="12">
    <location>
        <begin position="12"/>
        <end position="33"/>
    </location>
</feature>
<evidence type="ECO:0000256" key="13">
    <source>
        <dbReference type="RuleBase" id="RU362042"/>
    </source>
</evidence>
<accession>A0A4R6UCC2</accession>
<keyword evidence="6 12" id="KW-0645">Protease</keyword>
<dbReference type="CDD" id="cd06530">
    <property type="entry name" value="S26_SPase_I"/>
    <property type="match status" value="1"/>
</dbReference>
<feature type="active site" evidence="11">
    <location>
        <position position="37"/>
    </location>
</feature>
<dbReference type="GO" id="GO:0009003">
    <property type="term" value="F:signal peptidase activity"/>
    <property type="evidence" value="ECO:0007669"/>
    <property type="project" value="UniProtKB-EC"/>
</dbReference>
<feature type="active site" evidence="11">
    <location>
        <position position="78"/>
    </location>
</feature>
<reference evidence="15 16" key="1">
    <citation type="submission" date="2019-03" db="EMBL/GenBank/DDBJ databases">
        <title>Genomic Encyclopedia of Type Strains, Phase IV (KMG-IV): sequencing the most valuable type-strain genomes for metagenomic binning, comparative biology and taxonomic classification.</title>
        <authorList>
            <person name="Goeker M."/>
        </authorList>
    </citation>
    <scope>NUCLEOTIDE SEQUENCE [LARGE SCALE GENOMIC DNA]</scope>
    <source>
        <strain evidence="15 16">DSM 28697</strain>
    </source>
</reference>
<dbReference type="InterPro" id="IPR000223">
    <property type="entry name" value="Pept_S26A_signal_pept_1"/>
</dbReference>
<gene>
    <name evidence="15" type="ORF">EV213_102439</name>
</gene>
<evidence type="ECO:0000256" key="12">
    <source>
        <dbReference type="RuleBase" id="RU003993"/>
    </source>
</evidence>
<evidence type="ECO:0000256" key="7">
    <source>
        <dbReference type="ARBA" id="ARBA00022692"/>
    </source>
</evidence>
<evidence type="ECO:0000256" key="5">
    <source>
        <dbReference type="ARBA" id="ARBA00022475"/>
    </source>
</evidence>
<dbReference type="InterPro" id="IPR036286">
    <property type="entry name" value="LexA/Signal_pep-like_sf"/>
</dbReference>
<evidence type="ECO:0000256" key="4">
    <source>
        <dbReference type="ARBA" id="ARBA00013208"/>
    </source>
</evidence>
<evidence type="ECO:0000313" key="16">
    <source>
        <dbReference type="Proteomes" id="UP000295632"/>
    </source>
</evidence>
<dbReference type="PANTHER" id="PTHR43390">
    <property type="entry name" value="SIGNAL PEPTIDASE I"/>
    <property type="match status" value="1"/>
</dbReference>
<dbReference type="InterPro" id="IPR019758">
    <property type="entry name" value="Pept_S26A_signal_pept_1_CS"/>
</dbReference>
<evidence type="ECO:0000256" key="6">
    <source>
        <dbReference type="ARBA" id="ARBA00022670"/>
    </source>
</evidence>
<dbReference type="PRINTS" id="PR00727">
    <property type="entry name" value="LEADERPTASE"/>
</dbReference>
<comment type="subcellular location">
    <subcellularLocation>
        <location evidence="2">Cell membrane</location>
        <topology evidence="2">Single-pass type II membrane protein</topology>
    </subcellularLocation>
    <subcellularLocation>
        <location evidence="13">Membrane</location>
        <topology evidence="13">Single-pass type II membrane protein</topology>
    </subcellularLocation>
</comment>
<feature type="domain" description="Peptidase S26" evidence="14">
    <location>
        <begin position="7"/>
        <end position="165"/>
    </location>
</feature>
<dbReference type="PROSITE" id="PS00760">
    <property type="entry name" value="SPASE_I_2"/>
    <property type="match status" value="1"/>
</dbReference>
<evidence type="ECO:0000313" key="15">
    <source>
        <dbReference type="EMBL" id="TDQ42405.1"/>
    </source>
</evidence>
<keyword evidence="5" id="KW-1003">Cell membrane</keyword>
<organism evidence="15 16">
    <name type="scientific">Aureibacillus halotolerans</name>
    <dbReference type="NCBI Taxonomy" id="1508390"/>
    <lineage>
        <taxon>Bacteria</taxon>
        <taxon>Bacillati</taxon>
        <taxon>Bacillota</taxon>
        <taxon>Bacilli</taxon>
        <taxon>Bacillales</taxon>
        <taxon>Bacillaceae</taxon>
        <taxon>Aureibacillus</taxon>
    </lineage>
</organism>
<evidence type="ECO:0000259" key="14">
    <source>
        <dbReference type="Pfam" id="PF10502"/>
    </source>
</evidence>
<name>A0A4R6UCC2_9BACI</name>
<dbReference type="RefSeq" id="WP_133579273.1">
    <property type="nucleotide sequence ID" value="NZ_SNYJ01000002.1"/>
</dbReference>
<dbReference type="GO" id="GO:0006465">
    <property type="term" value="P:signal peptide processing"/>
    <property type="evidence" value="ECO:0007669"/>
    <property type="project" value="InterPro"/>
</dbReference>
<dbReference type="InterPro" id="IPR019757">
    <property type="entry name" value="Pept_S26A_signal_pept_1_Lys-AS"/>
</dbReference>
<dbReference type="NCBIfam" id="TIGR02227">
    <property type="entry name" value="sigpep_I_bact"/>
    <property type="match status" value="1"/>
</dbReference>
<keyword evidence="8 12" id="KW-0378">Hydrolase</keyword>
<evidence type="ECO:0000256" key="3">
    <source>
        <dbReference type="ARBA" id="ARBA00009370"/>
    </source>
</evidence>
<dbReference type="InterPro" id="IPR019756">
    <property type="entry name" value="Pept_S26A_signal_pept_1_Ser-AS"/>
</dbReference>
<sequence length="174" mass="20228">MRNKNHWDWLHVILIAFALAFVIRMYLFAPVLVDGESMVPTLQDEDRLIVNKFQYHVKTPERFDVIVFHATEGKDYIKRVIGLPGDHIVYQNDQLYINDMPVQEPFLDALKVLTDEPLTEDFIVQEVPAHHLFVLGDNRRISKDSRIIGPINEKAVVGEAQLVFWPFSSFHFTP</sequence>
<protein>
    <recommendedName>
        <fullName evidence="4 12">Signal peptidase I</fullName>
        <ecNumber evidence="4 12">3.4.21.89</ecNumber>
    </recommendedName>
</protein>
<evidence type="ECO:0000256" key="2">
    <source>
        <dbReference type="ARBA" id="ARBA00004401"/>
    </source>
</evidence>
<keyword evidence="7 12" id="KW-0812">Transmembrane</keyword>
<evidence type="ECO:0000256" key="11">
    <source>
        <dbReference type="PIRSR" id="PIRSR600223-1"/>
    </source>
</evidence>